<dbReference type="Pfam" id="PF06348">
    <property type="entry name" value="DUF1059"/>
    <property type="match status" value="1"/>
</dbReference>
<organism evidence="1 2">
    <name type="scientific">Prauserella alba</name>
    <dbReference type="NCBI Taxonomy" id="176898"/>
    <lineage>
        <taxon>Bacteria</taxon>
        <taxon>Bacillati</taxon>
        <taxon>Actinomycetota</taxon>
        <taxon>Actinomycetes</taxon>
        <taxon>Pseudonocardiales</taxon>
        <taxon>Pseudonocardiaceae</taxon>
        <taxon>Prauserella</taxon>
    </lineage>
</organism>
<dbReference type="EMBL" id="BAAALM010000005">
    <property type="protein sequence ID" value="GAA1200491.1"/>
    <property type="molecule type" value="Genomic_DNA"/>
</dbReference>
<name>A0ABN1V920_9PSEU</name>
<gene>
    <name evidence="1" type="ORF">GCM10009675_15870</name>
</gene>
<evidence type="ECO:0000313" key="1">
    <source>
        <dbReference type="EMBL" id="GAA1200491.1"/>
    </source>
</evidence>
<dbReference type="Proteomes" id="UP001500467">
    <property type="component" value="Unassembled WGS sequence"/>
</dbReference>
<accession>A0ABN1V920</accession>
<dbReference type="InterPro" id="IPR009409">
    <property type="entry name" value="DUF1059"/>
</dbReference>
<evidence type="ECO:0008006" key="3">
    <source>
        <dbReference type="Google" id="ProtNLM"/>
    </source>
</evidence>
<protein>
    <recommendedName>
        <fullName evidence="3">DUF1059 domain-containing protein</fullName>
    </recommendedName>
</protein>
<sequence length="164" mass="18167">MTRKYVDCRDTPSVSGCTLAMSGEEEELAQAAARHAVDVHGHADDEQLRAMTREGLRDAPVADTAPGAFIQLIEFRTDRIDEVEALAREWAEEIGADRTARWGVTTSDRDRAGTYIEMVEFPSYEAAMANSANPATSKFAERLQKLCEGEPRFLNLDVHATMAF</sequence>
<keyword evidence="2" id="KW-1185">Reference proteome</keyword>
<dbReference type="RefSeq" id="WP_253856999.1">
    <property type="nucleotide sequence ID" value="NZ_BAAALM010000005.1"/>
</dbReference>
<proteinExistence type="predicted"/>
<comment type="caution">
    <text evidence="1">The sequence shown here is derived from an EMBL/GenBank/DDBJ whole genome shotgun (WGS) entry which is preliminary data.</text>
</comment>
<reference evidence="1 2" key="1">
    <citation type="journal article" date="2019" name="Int. J. Syst. Evol. Microbiol.">
        <title>The Global Catalogue of Microorganisms (GCM) 10K type strain sequencing project: providing services to taxonomists for standard genome sequencing and annotation.</title>
        <authorList>
            <consortium name="The Broad Institute Genomics Platform"/>
            <consortium name="The Broad Institute Genome Sequencing Center for Infectious Disease"/>
            <person name="Wu L."/>
            <person name="Ma J."/>
        </authorList>
    </citation>
    <scope>NUCLEOTIDE SEQUENCE [LARGE SCALE GENOMIC DNA]</scope>
    <source>
        <strain evidence="1 2">JCM 13022</strain>
    </source>
</reference>
<evidence type="ECO:0000313" key="2">
    <source>
        <dbReference type="Proteomes" id="UP001500467"/>
    </source>
</evidence>